<dbReference type="Proteomes" id="UP001519294">
    <property type="component" value="Unassembled WGS sequence"/>
</dbReference>
<dbReference type="InterPro" id="IPR036095">
    <property type="entry name" value="PTS_EIIB-like_sf"/>
</dbReference>
<dbReference type="SUPFAM" id="SSF52794">
    <property type="entry name" value="PTS system IIB component-like"/>
    <property type="match status" value="1"/>
</dbReference>
<dbReference type="RefSeq" id="WP_226371144.1">
    <property type="nucleotide sequence ID" value="NZ_JAGIKX010000013.1"/>
</dbReference>
<dbReference type="CDD" id="cd05566">
    <property type="entry name" value="PTS_IIB_galactitol"/>
    <property type="match status" value="1"/>
</dbReference>
<evidence type="ECO:0000313" key="4">
    <source>
        <dbReference type="Proteomes" id="UP001519294"/>
    </source>
</evidence>
<dbReference type="InterPro" id="IPR013011">
    <property type="entry name" value="PTS_EIIB_2"/>
</dbReference>
<protein>
    <submittedName>
        <fullName evidence="3">PTS system galactitol-specific IIB component</fullName>
    </submittedName>
</protein>
<dbReference type="PROSITE" id="PS51099">
    <property type="entry name" value="PTS_EIIB_TYPE_2"/>
    <property type="match status" value="1"/>
</dbReference>
<comment type="caution">
    <text evidence="3">The sequence shown here is derived from an EMBL/GenBank/DDBJ whole genome shotgun (WGS) entry which is preliminary data.</text>
</comment>
<evidence type="ECO:0000256" key="1">
    <source>
        <dbReference type="ARBA" id="ARBA00022679"/>
    </source>
</evidence>
<evidence type="ECO:0000259" key="2">
    <source>
        <dbReference type="PROSITE" id="PS51099"/>
    </source>
</evidence>
<sequence>MKKLLIMCGTGVATSTVLMGKIKDWLKENKLESEVSLHQSKISDELNRIDDYDAVISTTLVPDNIKEKVIDGVPLLTGVGTEEMYTRLKDQLTSE</sequence>
<reference evidence="3 4" key="1">
    <citation type="submission" date="2021-03" db="EMBL/GenBank/DDBJ databases">
        <title>Genomic Encyclopedia of Type Strains, Phase IV (KMG-IV): sequencing the most valuable type-strain genomes for metagenomic binning, comparative biology and taxonomic classification.</title>
        <authorList>
            <person name="Goeker M."/>
        </authorList>
    </citation>
    <scope>NUCLEOTIDE SEQUENCE [LARGE SCALE GENOMIC DNA]</scope>
    <source>
        <strain evidence="3 4">DSM 25790</strain>
    </source>
</reference>
<name>A0ABS4S8E3_9BACI</name>
<evidence type="ECO:0000313" key="3">
    <source>
        <dbReference type="EMBL" id="MBP2257760.1"/>
    </source>
</evidence>
<gene>
    <name evidence="3" type="ORF">J2Z81_001714</name>
</gene>
<keyword evidence="1" id="KW-0808">Transferase</keyword>
<dbReference type="EMBL" id="JAGIKX010000013">
    <property type="protein sequence ID" value="MBP2257760.1"/>
    <property type="molecule type" value="Genomic_DNA"/>
</dbReference>
<dbReference type="Gene3D" id="3.40.50.2300">
    <property type="match status" value="1"/>
</dbReference>
<organism evidence="3 4">
    <name type="scientific">Virgibacillus alimentarius</name>
    <dbReference type="NCBI Taxonomy" id="698769"/>
    <lineage>
        <taxon>Bacteria</taxon>
        <taxon>Bacillati</taxon>
        <taxon>Bacillota</taxon>
        <taxon>Bacilli</taxon>
        <taxon>Bacillales</taxon>
        <taxon>Bacillaceae</taxon>
        <taxon>Virgibacillus</taxon>
    </lineage>
</organism>
<dbReference type="InterPro" id="IPR003501">
    <property type="entry name" value="PTS_EIIB_2/3"/>
</dbReference>
<dbReference type="Pfam" id="PF02302">
    <property type="entry name" value="PTS_IIB"/>
    <property type="match status" value="1"/>
</dbReference>
<keyword evidence="4" id="KW-1185">Reference proteome</keyword>
<proteinExistence type="predicted"/>
<feature type="domain" description="PTS EIIB type-2" evidence="2">
    <location>
        <begin position="2"/>
        <end position="95"/>
    </location>
</feature>
<accession>A0ABS4S8E3</accession>